<evidence type="ECO:0000313" key="1">
    <source>
        <dbReference type="EMBL" id="RCI07023.1"/>
    </source>
</evidence>
<keyword evidence="2" id="KW-1185">Reference proteome</keyword>
<proteinExistence type="predicted"/>
<reference evidence="1 2" key="1">
    <citation type="journal article" date="2018" name="G3 (Bethesda)">
        <title>Phylogenetic and Phylogenomic Definition of Rhizopus Species.</title>
        <authorList>
            <person name="Gryganskyi A.P."/>
            <person name="Golan J."/>
            <person name="Dolatabadi S."/>
            <person name="Mondo S."/>
            <person name="Robb S."/>
            <person name="Idnurm A."/>
            <person name="Muszewska A."/>
            <person name="Steczkiewicz K."/>
            <person name="Masonjones S."/>
            <person name="Liao H.L."/>
            <person name="Gajdeczka M.T."/>
            <person name="Anike F."/>
            <person name="Vuek A."/>
            <person name="Anishchenko I.M."/>
            <person name="Voigt K."/>
            <person name="de Hoog G.S."/>
            <person name="Smith M.E."/>
            <person name="Heitman J."/>
            <person name="Vilgalys R."/>
            <person name="Stajich J.E."/>
        </authorList>
    </citation>
    <scope>NUCLEOTIDE SEQUENCE [LARGE SCALE GENOMIC DNA]</scope>
    <source>
        <strain evidence="1 2">LSU 92-RS-03</strain>
    </source>
</reference>
<dbReference type="Proteomes" id="UP000253551">
    <property type="component" value="Unassembled WGS sequence"/>
</dbReference>
<sequence>MENHPLTTEEPLSHPELLREINKVDPRDKEVPPAVIVHYENPNQIIPPLTQQTLLDP</sequence>
<gene>
    <name evidence="1" type="ORF">CU098_003312</name>
</gene>
<dbReference type="AlphaFoldDB" id="A0A367KXT1"/>
<organism evidence="1 2">
    <name type="scientific">Rhizopus stolonifer</name>
    <name type="common">Rhizopus nigricans</name>
    <dbReference type="NCBI Taxonomy" id="4846"/>
    <lineage>
        <taxon>Eukaryota</taxon>
        <taxon>Fungi</taxon>
        <taxon>Fungi incertae sedis</taxon>
        <taxon>Mucoromycota</taxon>
        <taxon>Mucoromycotina</taxon>
        <taxon>Mucoromycetes</taxon>
        <taxon>Mucorales</taxon>
        <taxon>Mucorineae</taxon>
        <taxon>Rhizopodaceae</taxon>
        <taxon>Rhizopus</taxon>
    </lineage>
</organism>
<protein>
    <submittedName>
        <fullName evidence="1">Uncharacterized protein</fullName>
    </submittedName>
</protein>
<evidence type="ECO:0000313" key="2">
    <source>
        <dbReference type="Proteomes" id="UP000253551"/>
    </source>
</evidence>
<feature type="non-terminal residue" evidence="1">
    <location>
        <position position="57"/>
    </location>
</feature>
<accession>A0A367KXT1</accession>
<dbReference type="EMBL" id="PJQM01000045">
    <property type="protein sequence ID" value="RCI07023.1"/>
    <property type="molecule type" value="Genomic_DNA"/>
</dbReference>
<name>A0A367KXT1_RHIST</name>
<comment type="caution">
    <text evidence="1">The sequence shown here is derived from an EMBL/GenBank/DDBJ whole genome shotgun (WGS) entry which is preliminary data.</text>
</comment>